<evidence type="ECO:0000313" key="4">
    <source>
        <dbReference type="Proteomes" id="UP000694700"/>
    </source>
</evidence>
<dbReference type="Proteomes" id="UP000694700">
    <property type="component" value="Unplaced"/>
</dbReference>
<protein>
    <recommendedName>
        <fullName evidence="2">Ig-like domain-containing protein</fullName>
    </recommendedName>
</protein>
<name>A0A8C1S541_CYPCA</name>
<dbReference type="InterPro" id="IPR007110">
    <property type="entry name" value="Ig-like_dom"/>
</dbReference>
<dbReference type="InterPro" id="IPR013098">
    <property type="entry name" value="Ig_I-set"/>
</dbReference>
<reference evidence="3" key="1">
    <citation type="submission" date="2025-08" db="UniProtKB">
        <authorList>
            <consortium name="Ensembl"/>
        </authorList>
    </citation>
    <scope>IDENTIFICATION</scope>
</reference>
<evidence type="ECO:0000313" key="3">
    <source>
        <dbReference type="Ensembl" id="ENSCCRP00015002690.1"/>
    </source>
</evidence>
<dbReference type="Gene3D" id="2.60.40.10">
    <property type="entry name" value="Immunoglobulins"/>
    <property type="match status" value="2"/>
</dbReference>
<dbReference type="InterPro" id="IPR036179">
    <property type="entry name" value="Ig-like_dom_sf"/>
</dbReference>
<sequence>NASVFIFFIFCRLTPIGDPTMVVEWLHDGKPLEAANRLRMINEFGYCSLDYEVAYSRDSGVITCRATNKFGADQTSATLIVKDEKGLVEDSQLPEGRIQRMDEIERIAHEGAPSGVTGDDMTEKSKPEIVLLPEPIKVFESETAKYRCRVTGYPTPKVNWYLNGQLIRKSKRFRLQYDGIHYLEITDCKSYDSGEVKVLAENPEGTAEHTVKLEIQQKEDFRSILRRAPEKAPEASGPEPGRVSFDVVKVDKPTEASQAKEVVRLKKAERVVHERSTEETEELC</sequence>
<dbReference type="Ensembl" id="ENSCCRT00015002831.1">
    <property type="protein sequence ID" value="ENSCCRP00015002690.1"/>
    <property type="gene ID" value="ENSCCRG00015001689.1"/>
</dbReference>
<dbReference type="FunFam" id="2.60.40.10:FF:000962">
    <property type="entry name" value="titin isoform X1"/>
    <property type="match status" value="1"/>
</dbReference>
<accession>A0A8C1S541</accession>
<feature type="domain" description="Ig-like" evidence="2">
    <location>
        <begin position="1"/>
        <end position="80"/>
    </location>
</feature>
<dbReference type="FunFam" id="2.60.40.10:FF:000697">
    <property type="entry name" value="titin isoform X1"/>
    <property type="match status" value="1"/>
</dbReference>
<dbReference type="SUPFAM" id="SSF48726">
    <property type="entry name" value="Immunoglobulin"/>
    <property type="match status" value="2"/>
</dbReference>
<dbReference type="AlphaFoldDB" id="A0A8C1S541"/>
<dbReference type="InterPro" id="IPR013783">
    <property type="entry name" value="Ig-like_fold"/>
</dbReference>
<dbReference type="SMART" id="SM00409">
    <property type="entry name" value="IG"/>
    <property type="match status" value="1"/>
</dbReference>
<evidence type="ECO:0000259" key="2">
    <source>
        <dbReference type="PROSITE" id="PS50835"/>
    </source>
</evidence>
<keyword evidence="1" id="KW-0732">Signal</keyword>
<dbReference type="InterPro" id="IPR003599">
    <property type="entry name" value="Ig_sub"/>
</dbReference>
<feature type="signal peptide" evidence="1">
    <location>
        <begin position="1"/>
        <end position="19"/>
    </location>
</feature>
<evidence type="ECO:0000256" key="1">
    <source>
        <dbReference type="SAM" id="SignalP"/>
    </source>
</evidence>
<feature type="chain" id="PRO_5034099538" description="Ig-like domain-containing protein" evidence="1">
    <location>
        <begin position="20"/>
        <end position="284"/>
    </location>
</feature>
<proteinExistence type="predicted"/>
<dbReference type="PANTHER" id="PTHR47633">
    <property type="entry name" value="IMMUNOGLOBULIN"/>
    <property type="match status" value="1"/>
</dbReference>
<dbReference type="PANTHER" id="PTHR47633:SF4">
    <property type="entry name" value="MYOPALLADIN ISOFORM X1"/>
    <property type="match status" value="1"/>
</dbReference>
<organism evidence="3 4">
    <name type="scientific">Cyprinus carpio</name>
    <name type="common">Common carp</name>
    <dbReference type="NCBI Taxonomy" id="7962"/>
    <lineage>
        <taxon>Eukaryota</taxon>
        <taxon>Metazoa</taxon>
        <taxon>Chordata</taxon>
        <taxon>Craniata</taxon>
        <taxon>Vertebrata</taxon>
        <taxon>Euteleostomi</taxon>
        <taxon>Actinopterygii</taxon>
        <taxon>Neopterygii</taxon>
        <taxon>Teleostei</taxon>
        <taxon>Ostariophysi</taxon>
        <taxon>Cypriniformes</taxon>
        <taxon>Cyprinidae</taxon>
        <taxon>Cyprininae</taxon>
        <taxon>Cyprinus</taxon>
    </lineage>
</organism>
<feature type="domain" description="Ig-like" evidence="2">
    <location>
        <begin position="127"/>
        <end position="214"/>
    </location>
</feature>
<dbReference type="Pfam" id="PF07679">
    <property type="entry name" value="I-set"/>
    <property type="match status" value="2"/>
</dbReference>
<dbReference type="PROSITE" id="PS50835">
    <property type="entry name" value="IG_LIKE"/>
    <property type="match status" value="2"/>
</dbReference>